<dbReference type="InterPro" id="IPR011933">
    <property type="entry name" value="Double_TM_dom"/>
</dbReference>
<dbReference type="EMBL" id="CP036526">
    <property type="protein sequence ID" value="QDT08862.1"/>
    <property type="molecule type" value="Genomic_DNA"/>
</dbReference>
<dbReference type="Proteomes" id="UP000319817">
    <property type="component" value="Chromosome"/>
</dbReference>
<evidence type="ECO:0000259" key="2">
    <source>
        <dbReference type="Pfam" id="PF07584"/>
    </source>
</evidence>
<keyword evidence="1" id="KW-0812">Transmembrane</keyword>
<feature type="domain" description="Aerotolerance regulator N-terminal" evidence="2">
    <location>
        <begin position="1"/>
        <end position="76"/>
    </location>
</feature>
<sequence>MSFLQPWMLFALPLIALPIIIHLINQWRYQTKQWGAMMFLLKASKMARGYAKLRQWLILAMRCLVVAGLLFAIARPLASGLLGWTGGGRADTTILLLDRSPSMQQVGTAGVSKLDTGRQQLAATLETLGSTNWVLIDSTDQEPQSFDSVGALVDSPTMQGASATADIPGMLQSTVDYLKNNQPGATEVWLCSDLRSPDWNPDSGNWSAIREAFSQLPQSVRFHLLAYPETTESNIAIRVSDVRRESGPAGNAVVMTIRLTRSDNGENALQIPVQIELDGARTTLEVDVSGQMVELRDHRVPLSGRQERGWGRVSIPADANESDNEFFFVFDDPPQRRIVLVGEDETKVRALQIAASVSPDGKSGANVEFVTPSQLDSLVLDDAALLIWQTDLPDSETSGAVREYVGKGGQVIFFPPEGLVGGIKPQGEFLGVQWKDWVRADVDTKVMVENWRGDQDLLAATRSGTGLPVGQLEVNGYATVEGQMTQLATLSGGVPLLGRVTTDKGGVYFCTTSTAGDQSSFAKNGIVMYVVVQRAITQGLSALGQTVQRVAGSISEPTEGWRQVAGRRETLSSQYAFHSGIYQEGEAEDAQWLAVNRSSKEDQRDTISDKQLAALFAGLDFSRVDDSAGSMSGIVREIWRVFLLLMIAAMLLEALLCIPRRAVAKKAASITSGFAPKTTDAKPGAAA</sequence>
<dbReference type="PANTHER" id="PTHR37464:SF1">
    <property type="entry name" value="BLL2463 PROTEIN"/>
    <property type="match status" value="1"/>
</dbReference>
<evidence type="ECO:0000313" key="4">
    <source>
        <dbReference type="Proteomes" id="UP000319817"/>
    </source>
</evidence>
<keyword evidence="4" id="KW-1185">Reference proteome</keyword>
<proteinExistence type="predicted"/>
<keyword evidence="1" id="KW-0472">Membrane</keyword>
<gene>
    <name evidence="3" type="ORF">K239x_08040</name>
</gene>
<dbReference type="RefSeq" id="WP_145416337.1">
    <property type="nucleotide sequence ID" value="NZ_CP036526.1"/>
</dbReference>
<accession>A0A517NP14</accession>
<dbReference type="NCBIfam" id="TIGR02226">
    <property type="entry name" value="two_anch"/>
    <property type="match status" value="1"/>
</dbReference>
<name>A0A517NP14_9BACT</name>
<protein>
    <recommendedName>
        <fullName evidence="2">Aerotolerance regulator N-terminal domain-containing protein</fullName>
    </recommendedName>
</protein>
<organism evidence="3 4">
    <name type="scientific">Stieleria marina</name>
    <dbReference type="NCBI Taxonomy" id="1930275"/>
    <lineage>
        <taxon>Bacteria</taxon>
        <taxon>Pseudomonadati</taxon>
        <taxon>Planctomycetota</taxon>
        <taxon>Planctomycetia</taxon>
        <taxon>Pirellulales</taxon>
        <taxon>Pirellulaceae</taxon>
        <taxon>Stieleria</taxon>
    </lineage>
</organism>
<evidence type="ECO:0000256" key="1">
    <source>
        <dbReference type="SAM" id="Phobius"/>
    </source>
</evidence>
<dbReference type="AlphaFoldDB" id="A0A517NP14"/>
<reference evidence="3 4" key="1">
    <citation type="submission" date="2019-02" db="EMBL/GenBank/DDBJ databases">
        <title>Deep-cultivation of Planctomycetes and their phenomic and genomic characterization uncovers novel biology.</title>
        <authorList>
            <person name="Wiegand S."/>
            <person name="Jogler M."/>
            <person name="Boedeker C."/>
            <person name="Pinto D."/>
            <person name="Vollmers J."/>
            <person name="Rivas-Marin E."/>
            <person name="Kohn T."/>
            <person name="Peeters S.H."/>
            <person name="Heuer A."/>
            <person name="Rast P."/>
            <person name="Oberbeckmann S."/>
            <person name="Bunk B."/>
            <person name="Jeske O."/>
            <person name="Meyerdierks A."/>
            <person name="Storesund J.E."/>
            <person name="Kallscheuer N."/>
            <person name="Luecker S."/>
            <person name="Lage O.M."/>
            <person name="Pohl T."/>
            <person name="Merkel B.J."/>
            <person name="Hornburger P."/>
            <person name="Mueller R.-W."/>
            <person name="Bruemmer F."/>
            <person name="Labrenz M."/>
            <person name="Spormann A.M."/>
            <person name="Op den Camp H."/>
            <person name="Overmann J."/>
            <person name="Amann R."/>
            <person name="Jetten M.S.M."/>
            <person name="Mascher T."/>
            <person name="Medema M.H."/>
            <person name="Devos D.P."/>
            <person name="Kaster A.-K."/>
            <person name="Ovreas L."/>
            <person name="Rohde M."/>
            <person name="Galperin M.Y."/>
            <person name="Jogler C."/>
        </authorList>
    </citation>
    <scope>NUCLEOTIDE SEQUENCE [LARGE SCALE GENOMIC DNA]</scope>
    <source>
        <strain evidence="3 4">K23_9</strain>
    </source>
</reference>
<feature type="transmembrane region" description="Helical" evidence="1">
    <location>
        <begin position="56"/>
        <end position="74"/>
    </location>
</feature>
<feature type="transmembrane region" description="Helical" evidence="1">
    <location>
        <begin position="6"/>
        <end position="24"/>
    </location>
</feature>
<dbReference type="Pfam" id="PF07584">
    <property type="entry name" value="BatA"/>
    <property type="match status" value="1"/>
</dbReference>
<feature type="transmembrane region" description="Helical" evidence="1">
    <location>
        <begin position="638"/>
        <end position="658"/>
    </location>
</feature>
<dbReference type="InterPro" id="IPR024163">
    <property type="entry name" value="Aerotolerance_reg_N"/>
</dbReference>
<keyword evidence="1" id="KW-1133">Transmembrane helix</keyword>
<dbReference type="PANTHER" id="PTHR37464">
    <property type="entry name" value="BLL2463 PROTEIN"/>
    <property type="match status" value="1"/>
</dbReference>
<evidence type="ECO:0000313" key="3">
    <source>
        <dbReference type="EMBL" id="QDT08862.1"/>
    </source>
</evidence>
<dbReference type="OrthoDB" id="224458at2"/>